<reference evidence="1" key="1">
    <citation type="submission" date="2020-04" db="EMBL/GenBank/DDBJ databases">
        <authorList>
            <person name="Alioto T."/>
            <person name="Alioto T."/>
            <person name="Gomez Garrido J."/>
        </authorList>
    </citation>
    <scope>NUCLEOTIDE SEQUENCE</scope>
    <source>
        <strain evidence="1">A484AB</strain>
    </source>
</reference>
<organism evidence="1 2">
    <name type="scientific">Paramuricea clavata</name>
    <name type="common">Red gorgonian</name>
    <name type="synonym">Violescent sea-whip</name>
    <dbReference type="NCBI Taxonomy" id="317549"/>
    <lineage>
        <taxon>Eukaryota</taxon>
        <taxon>Metazoa</taxon>
        <taxon>Cnidaria</taxon>
        <taxon>Anthozoa</taxon>
        <taxon>Octocorallia</taxon>
        <taxon>Malacalcyonacea</taxon>
        <taxon>Plexauridae</taxon>
        <taxon>Paramuricea</taxon>
    </lineage>
</organism>
<protein>
    <submittedName>
        <fullName evidence="1">Uncharacterized protein</fullName>
    </submittedName>
</protein>
<dbReference type="EMBL" id="CACRXK020026532">
    <property type="protein sequence ID" value="CAB4040258.1"/>
    <property type="molecule type" value="Genomic_DNA"/>
</dbReference>
<sequence>MQCFVQGLRQDLKEHVILQLPDTYAAAVDAARLKNSLSRPSTSVLPNQSSRALSAIDLGSSHVTAQTTRNTHTDAPNYVTRQEFMSLQNQLQSIPPNSQRVGPAQSPAISYYNSRNRRIPDGRPICNIIVVIKLVILPVAALSTRFGSSRLSSESWEF</sequence>
<dbReference type="AlphaFoldDB" id="A0A6S7K9A7"/>
<name>A0A6S7K9A7_PARCT</name>
<accession>A0A6S7K9A7</accession>
<evidence type="ECO:0000313" key="1">
    <source>
        <dbReference type="EMBL" id="CAB4040258.1"/>
    </source>
</evidence>
<dbReference type="Proteomes" id="UP001152795">
    <property type="component" value="Unassembled WGS sequence"/>
</dbReference>
<proteinExistence type="predicted"/>
<gene>
    <name evidence="1" type="ORF">PACLA_8A062680</name>
</gene>
<keyword evidence="2" id="KW-1185">Reference proteome</keyword>
<evidence type="ECO:0000313" key="2">
    <source>
        <dbReference type="Proteomes" id="UP001152795"/>
    </source>
</evidence>
<comment type="caution">
    <text evidence="1">The sequence shown here is derived from an EMBL/GenBank/DDBJ whole genome shotgun (WGS) entry which is preliminary data.</text>
</comment>